<organism evidence="2 3">
    <name type="scientific">Basidiobolus ranarum</name>
    <dbReference type="NCBI Taxonomy" id="34480"/>
    <lineage>
        <taxon>Eukaryota</taxon>
        <taxon>Fungi</taxon>
        <taxon>Fungi incertae sedis</taxon>
        <taxon>Zoopagomycota</taxon>
        <taxon>Entomophthoromycotina</taxon>
        <taxon>Basidiobolomycetes</taxon>
        <taxon>Basidiobolales</taxon>
        <taxon>Basidiobolaceae</taxon>
        <taxon>Basidiobolus</taxon>
    </lineage>
</organism>
<comment type="caution">
    <text evidence="2">The sequence shown here is derived from an EMBL/GenBank/DDBJ whole genome shotgun (WGS) entry which is preliminary data.</text>
</comment>
<feature type="region of interest" description="Disordered" evidence="1">
    <location>
        <begin position="1"/>
        <end position="34"/>
    </location>
</feature>
<gene>
    <name evidence="2" type="ORF">K7432_014671</name>
</gene>
<evidence type="ECO:0000313" key="2">
    <source>
        <dbReference type="EMBL" id="KAK9687743.1"/>
    </source>
</evidence>
<feature type="compositionally biased region" description="Basic and acidic residues" evidence="1">
    <location>
        <begin position="20"/>
        <end position="31"/>
    </location>
</feature>
<name>A0ABR2VP47_9FUNG</name>
<dbReference type="Proteomes" id="UP001479436">
    <property type="component" value="Unassembled WGS sequence"/>
</dbReference>
<reference evidence="2 3" key="1">
    <citation type="submission" date="2023-04" db="EMBL/GenBank/DDBJ databases">
        <title>Genome of Basidiobolus ranarum AG-B5.</title>
        <authorList>
            <person name="Stajich J.E."/>
            <person name="Carter-House D."/>
            <person name="Gryganskyi A."/>
        </authorList>
    </citation>
    <scope>NUCLEOTIDE SEQUENCE [LARGE SCALE GENOMIC DNA]</scope>
    <source>
        <strain evidence="2 3">AG-B5</strain>
    </source>
</reference>
<sequence>MVEEEYQQRAGMRFAAEIDSDSRNTTKDHHAFNKRKKAVRPLQILWTGGLSKTLKK</sequence>
<protein>
    <submittedName>
        <fullName evidence="2">Uncharacterized protein</fullName>
    </submittedName>
</protein>
<accession>A0ABR2VP47</accession>
<evidence type="ECO:0000313" key="3">
    <source>
        <dbReference type="Proteomes" id="UP001479436"/>
    </source>
</evidence>
<dbReference type="EMBL" id="JASJQH010008608">
    <property type="protein sequence ID" value="KAK9687743.1"/>
    <property type="molecule type" value="Genomic_DNA"/>
</dbReference>
<proteinExistence type="predicted"/>
<keyword evidence="3" id="KW-1185">Reference proteome</keyword>
<evidence type="ECO:0000256" key="1">
    <source>
        <dbReference type="SAM" id="MobiDB-lite"/>
    </source>
</evidence>